<accession>A0A4Y9YPI9</accession>
<organism evidence="2 3">
    <name type="scientific">Rhodofomes roseus</name>
    <dbReference type="NCBI Taxonomy" id="34475"/>
    <lineage>
        <taxon>Eukaryota</taxon>
        <taxon>Fungi</taxon>
        <taxon>Dikarya</taxon>
        <taxon>Basidiomycota</taxon>
        <taxon>Agaricomycotina</taxon>
        <taxon>Agaricomycetes</taxon>
        <taxon>Polyporales</taxon>
        <taxon>Rhodofomes</taxon>
    </lineage>
</organism>
<sequence>MKTTDGSKKRKPPTFRHLPENRAKKLKQSWVEAQKIKSQWKAQKRKEGIVTKSSQIEELVADHQDDAASDAADSDEEMLKEDRSASVSTDGEETSGEESGNIDGSADEAAERASLAPRPGHHSPRDNGRHVQKTPRPMFLPYEIYTDRLTLRIHCIRTSLAIHTAVGDPTYNERATRQRQGEGVGVDAAPRIFPNEAVDNPGAAVEVSLTCVYA</sequence>
<feature type="region of interest" description="Disordered" evidence="1">
    <location>
        <begin position="1"/>
        <end position="134"/>
    </location>
</feature>
<evidence type="ECO:0000256" key="1">
    <source>
        <dbReference type="SAM" id="MobiDB-lite"/>
    </source>
</evidence>
<proteinExistence type="predicted"/>
<dbReference type="Proteomes" id="UP000298390">
    <property type="component" value="Unassembled WGS sequence"/>
</dbReference>
<dbReference type="EMBL" id="SEKV01000120">
    <property type="protein sequence ID" value="TFY63760.1"/>
    <property type="molecule type" value="Genomic_DNA"/>
</dbReference>
<evidence type="ECO:0000313" key="3">
    <source>
        <dbReference type="Proteomes" id="UP000298390"/>
    </source>
</evidence>
<evidence type="ECO:0000313" key="2">
    <source>
        <dbReference type="EMBL" id="TFY63760.1"/>
    </source>
</evidence>
<gene>
    <name evidence="2" type="ORF">EVJ58_g3056</name>
</gene>
<protein>
    <submittedName>
        <fullName evidence="2">Uncharacterized protein</fullName>
    </submittedName>
</protein>
<dbReference type="AlphaFoldDB" id="A0A4Y9YPI9"/>
<reference evidence="2 3" key="1">
    <citation type="submission" date="2019-01" db="EMBL/GenBank/DDBJ databases">
        <title>Genome sequencing of the rare red list fungi Fomitopsis rosea.</title>
        <authorList>
            <person name="Buettner E."/>
            <person name="Kellner H."/>
        </authorList>
    </citation>
    <scope>NUCLEOTIDE SEQUENCE [LARGE SCALE GENOMIC DNA]</scope>
    <source>
        <strain evidence="2 3">DSM 105464</strain>
    </source>
</reference>
<comment type="caution">
    <text evidence="2">The sequence shown here is derived from an EMBL/GenBank/DDBJ whole genome shotgun (WGS) entry which is preliminary data.</text>
</comment>
<name>A0A4Y9YPI9_9APHY</name>